<dbReference type="Proteomes" id="UP000237717">
    <property type="component" value="Chromosome I"/>
</dbReference>
<accession>A0A2L2LEF7</accession>
<protein>
    <submittedName>
        <fullName evidence="1">Uncharacterized protein</fullName>
    </submittedName>
</protein>
<evidence type="ECO:0000313" key="1">
    <source>
        <dbReference type="EMBL" id="AVH42717.1"/>
    </source>
</evidence>
<reference evidence="1 2" key="1">
    <citation type="submission" date="2018-02" db="EMBL/GenBank/DDBJ databases">
        <title>Complete genome sequence of Agrobacterium tumefaciens 1D1609.</title>
        <authorList>
            <person name="Cho S.-T."/>
            <person name="Haryono M."/>
            <person name="Chang H.-H."/>
            <person name="Santos M.N."/>
            <person name="Lai E.-M."/>
            <person name="Kuo C.-H."/>
        </authorList>
    </citation>
    <scope>NUCLEOTIDE SEQUENCE [LARGE SCALE GENOMIC DNA]</scope>
    <source>
        <strain evidence="1 2">1D1609</strain>
    </source>
</reference>
<dbReference type="AlphaFoldDB" id="A0A2L2LEF7"/>
<dbReference type="EMBL" id="CP026924">
    <property type="protein sequence ID" value="AVH42717.1"/>
    <property type="molecule type" value="Genomic_DNA"/>
</dbReference>
<gene>
    <name evidence="1" type="ORF">At1D1609_26630</name>
</gene>
<proteinExistence type="predicted"/>
<evidence type="ECO:0000313" key="2">
    <source>
        <dbReference type="Proteomes" id="UP000237717"/>
    </source>
</evidence>
<name>A0A2L2LEF7_AGRTU</name>
<sequence length="105" mass="11632">MWLTHDDKILSPDNVRRIGCIEVGGRKRFRPGVGSLKPGQRQFRENQNVRRCRRLRFCGQCGDAGDVVCDHGGGANCATAARDLRPRGIGLYEFTEIKGIVGFGD</sequence>
<organism evidence="1 2">
    <name type="scientific">Agrobacterium tumefaciens</name>
    <dbReference type="NCBI Taxonomy" id="358"/>
    <lineage>
        <taxon>Bacteria</taxon>
        <taxon>Pseudomonadati</taxon>
        <taxon>Pseudomonadota</taxon>
        <taxon>Alphaproteobacteria</taxon>
        <taxon>Hyphomicrobiales</taxon>
        <taxon>Rhizobiaceae</taxon>
        <taxon>Rhizobium/Agrobacterium group</taxon>
        <taxon>Agrobacterium</taxon>
        <taxon>Agrobacterium tumefaciens complex</taxon>
    </lineage>
</organism>